<evidence type="ECO:0000313" key="3">
    <source>
        <dbReference type="Proteomes" id="UP001343698"/>
    </source>
</evidence>
<name>A0ABU7IN99_9FLAO</name>
<comment type="caution">
    <text evidence="2">The sequence shown here is derived from an EMBL/GenBank/DDBJ whole genome shotgun (WGS) entry which is preliminary data.</text>
</comment>
<dbReference type="PANTHER" id="PTHR46928">
    <property type="entry name" value="MESENCHYME-SPECIFIC CELL SURFACE GLYCOPROTEIN"/>
    <property type="match status" value="1"/>
</dbReference>
<feature type="non-terminal residue" evidence="2">
    <location>
        <position position="1"/>
    </location>
</feature>
<accession>A0ABU7IN99</accession>
<dbReference type="PANTHER" id="PTHR46928:SF1">
    <property type="entry name" value="MESENCHYME-SPECIFIC CELL SURFACE GLYCOPROTEIN"/>
    <property type="match status" value="1"/>
</dbReference>
<dbReference type="InterPro" id="IPR055188">
    <property type="entry name" value="Choice_anch_I"/>
</dbReference>
<feature type="domain" description="Choice-of-anchor I" evidence="1">
    <location>
        <begin position="2"/>
        <end position="71"/>
    </location>
</feature>
<dbReference type="Pfam" id="PF22494">
    <property type="entry name" value="choice_anch_I"/>
    <property type="match status" value="1"/>
</dbReference>
<evidence type="ECO:0000313" key="2">
    <source>
        <dbReference type="EMBL" id="MEE1974421.1"/>
    </source>
</evidence>
<feature type="non-terminal residue" evidence="2">
    <location>
        <position position="71"/>
    </location>
</feature>
<sequence length="71" mass="7843">KINLITKTIETIYPLGFKDYSIAKNSIDPSNKDGKKELRQVPVYGMYQPDAITHVTIKGIGYVISANEGDA</sequence>
<reference evidence="2 3" key="1">
    <citation type="submission" date="2024-01" db="EMBL/GenBank/DDBJ databases">
        <title>Maribacter spp. originated from different algae showed divergent polysaccharides utilization ability.</title>
        <authorList>
            <person name="Wang H."/>
            <person name="Wu Y."/>
        </authorList>
    </citation>
    <scope>NUCLEOTIDE SEQUENCE [LARGE SCALE GENOMIC DNA]</scope>
    <source>
        <strain evidence="2 3">KPT27_14</strain>
    </source>
</reference>
<dbReference type="InterPro" id="IPR052956">
    <property type="entry name" value="Mesenchyme-surface_protein"/>
</dbReference>
<evidence type="ECO:0000259" key="1">
    <source>
        <dbReference type="Pfam" id="PF22494"/>
    </source>
</evidence>
<proteinExistence type="predicted"/>
<organism evidence="2 3">
    <name type="scientific">Maribacter flavus</name>
    <dbReference type="NCBI Taxonomy" id="1658664"/>
    <lineage>
        <taxon>Bacteria</taxon>
        <taxon>Pseudomonadati</taxon>
        <taxon>Bacteroidota</taxon>
        <taxon>Flavobacteriia</taxon>
        <taxon>Flavobacteriales</taxon>
        <taxon>Flavobacteriaceae</taxon>
        <taxon>Maribacter</taxon>
    </lineage>
</organism>
<protein>
    <submittedName>
        <fullName evidence="2">Alkaline phosphatase</fullName>
    </submittedName>
</protein>
<dbReference type="EMBL" id="JAZDDF010000178">
    <property type="protein sequence ID" value="MEE1974421.1"/>
    <property type="molecule type" value="Genomic_DNA"/>
</dbReference>
<dbReference type="Proteomes" id="UP001343698">
    <property type="component" value="Unassembled WGS sequence"/>
</dbReference>
<keyword evidence="3" id="KW-1185">Reference proteome</keyword>
<gene>
    <name evidence="2" type="ORF">V1H85_18355</name>
</gene>
<dbReference type="RefSeq" id="WP_419776405.1">
    <property type="nucleotide sequence ID" value="NZ_JAZDDF010000178.1"/>
</dbReference>